<gene>
    <name evidence="3" type="ORF">HGMM_F17D01C21</name>
</gene>
<reference evidence="3" key="1">
    <citation type="journal article" date="2005" name="Environ. Microbiol.">
        <title>Genetic and functional properties of uncultivated thermophilic crenarchaeotes from a subsurface gold mine as revealed by analysis of genome fragments.</title>
        <authorList>
            <person name="Nunoura T."/>
            <person name="Hirayama H."/>
            <person name="Takami H."/>
            <person name="Oida H."/>
            <person name="Nishi S."/>
            <person name="Shimamura S."/>
            <person name="Suzuki Y."/>
            <person name="Inagaki F."/>
            <person name="Takai K."/>
            <person name="Nealson K.H."/>
            <person name="Horikoshi K."/>
        </authorList>
    </citation>
    <scope>NUCLEOTIDE SEQUENCE</scope>
</reference>
<evidence type="ECO:0000259" key="2">
    <source>
        <dbReference type="PROSITE" id="PS50110"/>
    </source>
</evidence>
<reference evidence="3" key="2">
    <citation type="journal article" date="2012" name="PLoS ONE">
        <title>A Deeply Branching Thermophilic Bacterium with an Ancient Acetyl-CoA Pathway Dominates a Subsurface Ecosystem.</title>
        <authorList>
            <person name="Takami H."/>
            <person name="Noguchi H."/>
            <person name="Takaki Y."/>
            <person name="Uchiyama I."/>
            <person name="Toyoda A."/>
            <person name="Nishi S."/>
            <person name="Chee G.-J."/>
            <person name="Arai W."/>
            <person name="Nunoura T."/>
            <person name="Itoh T."/>
            <person name="Hattori M."/>
            <person name="Takai K."/>
        </authorList>
    </citation>
    <scope>NUCLEOTIDE SEQUENCE</scope>
</reference>
<dbReference type="Gene3D" id="3.40.50.2300">
    <property type="match status" value="1"/>
</dbReference>
<protein>
    <submittedName>
        <fullName evidence="3">Response regulator receiver protein</fullName>
    </submittedName>
</protein>
<dbReference type="InterPro" id="IPR001789">
    <property type="entry name" value="Sig_transdc_resp-reg_receiver"/>
</dbReference>
<evidence type="ECO:0000256" key="1">
    <source>
        <dbReference type="PROSITE-ProRule" id="PRU00169"/>
    </source>
</evidence>
<evidence type="ECO:0000313" key="3">
    <source>
        <dbReference type="EMBL" id="BAL54634.1"/>
    </source>
</evidence>
<dbReference type="PROSITE" id="PS50110">
    <property type="entry name" value="RESPONSE_REGULATORY"/>
    <property type="match status" value="1"/>
</dbReference>
<dbReference type="GO" id="GO:0000160">
    <property type="term" value="P:phosphorelay signal transduction system"/>
    <property type="evidence" value="ECO:0007669"/>
    <property type="project" value="InterPro"/>
</dbReference>
<sequence>MADVLLLLTDLTFLSRIRAAAEAVGLTCRRVTTVEDLLQHARQQPPVAIILDLGQEHLEPLRAIAALKADAALRGIRTIGYFAHVREDVRAQARQAGCDLVLPRSAFVARLTELVREIAADRIRTSDAP</sequence>
<accession>H5SEP8</accession>
<proteinExistence type="predicted"/>
<organism evidence="3">
    <name type="scientific">uncultured Acidobacteriota bacterium</name>
    <dbReference type="NCBI Taxonomy" id="171953"/>
    <lineage>
        <taxon>Bacteria</taxon>
        <taxon>Pseudomonadati</taxon>
        <taxon>Acidobacteriota</taxon>
        <taxon>environmental samples</taxon>
    </lineage>
</organism>
<keyword evidence="1" id="KW-0597">Phosphoprotein</keyword>
<dbReference type="InterPro" id="IPR011006">
    <property type="entry name" value="CheY-like_superfamily"/>
</dbReference>
<feature type="domain" description="Response regulatory" evidence="2">
    <location>
        <begin position="3"/>
        <end position="119"/>
    </location>
</feature>
<dbReference type="AlphaFoldDB" id="H5SEP8"/>
<dbReference type="EMBL" id="AP011695">
    <property type="protein sequence ID" value="BAL54634.1"/>
    <property type="molecule type" value="Genomic_DNA"/>
</dbReference>
<dbReference type="SUPFAM" id="SSF52172">
    <property type="entry name" value="CheY-like"/>
    <property type="match status" value="1"/>
</dbReference>
<feature type="modified residue" description="4-aspartylphosphate" evidence="1">
    <location>
        <position position="52"/>
    </location>
</feature>
<name>H5SEP8_9BACT</name>